<name>A0AAE4SFI4_9EURY</name>
<dbReference type="Proteomes" id="UP001271789">
    <property type="component" value="Unassembled WGS sequence"/>
</dbReference>
<accession>A0AAE4SFI4</accession>
<comment type="caution">
    <text evidence="3">The sequence shown here is derived from an EMBL/GenBank/DDBJ whole genome shotgun (WGS) entry which is preliminary data.</text>
</comment>
<feature type="domain" description="GLUG" evidence="2">
    <location>
        <begin position="498"/>
        <end position="524"/>
    </location>
</feature>
<reference evidence="3" key="1">
    <citation type="submission" date="2023-06" db="EMBL/GenBank/DDBJ databases">
        <title>Genome sequence of Methanosarcinaceae archaeon Ag5.</title>
        <authorList>
            <person name="Protasov E."/>
            <person name="Platt K."/>
            <person name="Poehlein A."/>
            <person name="Daniel R."/>
            <person name="Brune A."/>
        </authorList>
    </citation>
    <scope>NUCLEOTIDE SEQUENCE</scope>
    <source>
        <strain evidence="3">Ag5</strain>
    </source>
</reference>
<dbReference type="Pfam" id="PF07581">
    <property type="entry name" value="Glug"/>
    <property type="match status" value="4"/>
</dbReference>
<sequence>MIGLTTKNQNRVRIGIILLIVLLLILLFTTCLADREIGTSCYSCSVSSQNSAGFELPPANNTTPETPLPPKNVTPGGNGTDPNPPNPPTPIDLDAELYDYKLWVGENGDPDVDYLRVLLFVPAGNTVDANTLLVEYDELGGTDSGEIALTNADISVYESISSGNYYLIKLSGDILTSNNVSSGVIYTYTFSLPTLSNDTSVNYPFESGDGVTEPFEMTHVVQLDAMRYYTGAAGAGKDFELTTDIEIPAEWNTGSGKVDRAFVDGKGWVPIGEGVVDTMIFMVDSVPFSGNFNGNGHEITGLFIEQSFDPQVDYETAVTGLFGCADGATFEDVKLDEINIMGSLFSGGLLGYGTDIDIQNVDVSGNLTADTYGGGLVGYVDGNGNIIECNTNVFVNGTKSSASMGGLIGEIGYMADYSVGSCKAYGNVSGLQEIGGLIGQTNYATIQNCEAFGDVEGYRDYTNPYSGLLSPASGIGGLVGKMIEGTVSECNASGSVIGTQYVGGLIGDNSYASVTNCHANGETIEGGFAVGGLIGGGGYMTVVQYHFVVENCSYTGNSVSGNHSAGGLIGWVENITVNNCYLTGDVLPSQIDISMLAIGGYGPGTGGLIGHASRGCVIENSYATGSVTFDNSYSGGYGTGGLIGYINQSSVDNCYAQGGEIKGADNTGGLVGFANTGTTIKTSVVLTEEITTTGTNKGRVVGYNAAGNTLQNNYAVESMTGGTWTPAANGKDGADVSDATAKTLTFYSNAPLSWSISADGIGTIWRIDNNNAYPVLSWQTP</sequence>
<keyword evidence="4" id="KW-1185">Reference proteome</keyword>
<proteinExistence type="predicted"/>
<dbReference type="Gene3D" id="2.160.20.110">
    <property type="match status" value="3"/>
</dbReference>
<protein>
    <recommendedName>
        <fullName evidence="2">GLUG domain-containing protein</fullName>
    </recommendedName>
</protein>
<feature type="domain" description="GLUG" evidence="2">
    <location>
        <begin position="604"/>
        <end position="628"/>
    </location>
</feature>
<dbReference type="AlphaFoldDB" id="A0AAE4SFI4"/>
<organism evidence="3 4">
    <name type="scientific">Methanolapillus africanus</name>
    <dbReference type="NCBI Taxonomy" id="3028297"/>
    <lineage>
        <taxon>Archaea</taxon>
        <taxon>Methanobacteriati</taxon>
        <taxon>Methanobacteriota</taxon>
        <taxon>Stenosarchaea group</taxon>
        <taxon>Methanomicrobia</taxon>
        <taxon>Methanosarcinales</taxon>
        <taxon>Methanosarcinaceae</taxon>
        <taxon>Methanolapillus</taxon>
    </lineage>
</organism>
<feature type="domain" description="GLUG" evidence="2">
    <location>
        <begin position="635"/>
        <end position="658"/>
    </location>
</feature>
<evidence type="ECO:0000256" key="1">
    <source>
        <dbReference type="SAM" id="MobiDB-lite"/>
    </source>
</evidence>
<feature type="region of interest" description="Disordered" evidence="1">
    <location>
        <begin position="55"/>
        <end position="91"/>
    </location>
</feature>
<gene>
    <name evidence="3" type="ORF">MsAg5_12410</name>
</gene>
<feature type="domain" description="GLUG" evidence="2">
    <location>
        <begin position="561"/>
        <end position="586"/>
    </location>
</feature>
<evidence type="ECO:0000313" key="3">
    <source>
        <dbReference type="EMBL" id="MDV0447355.1"/>
    </source>
</evidence>
<evidence type="ECO:0000313" key="4">
    <source>
        <dbReference type="Proteomes" id="UP001271789"/>
    </source>
</evidence>
<dbReference type="InterPro" id="IPR011493">
    <property type="entry name" value="GLUG"/>
</dbReference>
<evidence type="ECO:0000259" key="2">
    <source>
        <dbReference type="Pfam" id="PF07581"/>
    </source>
</evidence>
<dbReference type="EMBL" id="JAWDKD010000019">
    <property type="protein sequence ID" value="MDV0447355.1"/>
    <property type="molecule type" value="Genomic_DNA"/>
</dbReference>